<gene>
    <name evidence="1" type="ORF">GIL414_LOCUS68092</name>
</gene>
<sequence length="41" mass="4705">MLTTRTQTQAKIIFRSLLQIFAYLPLLNELQEKKVGSCIPP</sequence>
<comment type="caution">
    <text evidence="1">The sequence shown here is derived from an EMBL/GenBank/DDBJ whole genome shotgun (WGS) entry which is preliminary data.</text>
</comment>
<reference evidence="1" key="1">
    <citation type="submission" date="2021-02" db="EMBL/GenBank/DDBJ databases">
        <authorList>
            <person name="Nowell W R."/>
        </authorList>
    </citation>
    <scope>NUCLEOTIDE SEQUENCE</scope>
</reference>
<organism evidence="1 2">
    <name type="scientific">Rotaria magnacalcarata</name>
    <dbReference type="NCBI Taxonomy" id="392030"/>
    <lineage>
        <taxon>Eukaryota</taxon>
        <taxon>Metazoa</taxon>
        <taxon>Spiralia</taxon>
        <taxon>Gnathifera</taxon>
        <taxon>Rotifera</taxon>
        <taxon>Eurotatoria</taxon>
        <taxon>Bdelloidea</taxon>
        <taxon>Philodinida</taxon>
        <taxon>Philodinidae</taxon>
        <taxon>Rotaria</taxon>
    </lineage>
</organism>
<proteinExistence type="predicted"/>
<dbReference type="AlphaFoldDB" id="A0A8S3H748"/>
<evidence type="ECO:0000313" key="2">
    <source>
        <dbReference type="Proteomes" id="UP000681720"/>
    </source>
</evidence>
<protein>
    <submittedName>
        <fullName evidence="1">Uncharacterized protein</fullName>
    </submittedName>
</protein>
<dbReference type="Proteomes" id="UP000681720">
    <property type="component" value="Unassembled WGS sequence"/>
</dbReference>
<name>A0A8S3H748_9BILA</name>
<feature type="non-terminal residue" evidence="1">
    <location>
        <position position="1"/>
    </location>
</feature>
<dbReference type="EMBL" id="CAJOBJ010327296">
    <property type="protein sequence ID" value="CAF5177191.1"/>
    <property type="molecule type" value="Genomic_DNA"/>
</dbReference>
<evidence type="ECO:0000313" key="1">
    <source>
        <dbReference type="EMBL" id="CAF5177191.1"/>
    </source>
</evidence>
<accession>A0A8S3H748</accession>